<evidence type="ECO:0000313" key="3">
    <source>
        <dbReference type="Proteomes" id="UP000324897"/>
    </source>
</evidence>
<name>A0A5J9WNN5_9POAL</name>
<feature type="chain" id="PRO_5023830648" evidence="1">
    <location>
        <begin position="18"/>
        <end position="81"/>
    </location>
</feature>
<dbReference type="EMBL" id="RWGY01000002">
    <property type="protein sequence ID" value="TVU49485.1"/>
    <property type="molecule type" value="Genomic_DNA"/>
</dbReference>
<protein>
    <submittedName>
        <fullName evidence="2">Uncharacterized protein</fullName>
    </submittedName>
</protein>
<comment type="caution">
    <text evidence="2">The sequence shown here is derived from an EMBL/GenBank/DDBJ whole genome shotgun (WGS) entry which is preliminary data.</text>
</comment>
<proteinExistence type="predicted"/>
<dbReference type="Proteomes" id="UP000324897">
    <property type="component" value="Chromosome 6"/>
</dbReference>
<feature type="non-terminal residue" evidence="2">
    <location>
        <position position="1"/>
    </location>
</feature>
<dbReference type="Gramene" id="TVU49485">
    <property type="protein sequence ID" value="TVU49485"/>
    <property type="gene ID" value="EJB05_00798"/>
</dbReference>
<keyword evidence="3" id="KW-1185">Reference proteome</keyword>
<feature type="signal peptide" evidence="1">
    <location>
        <begin position="1"/>
        <end position="17"/>
    </location>
</feature>
<keyword evidence="1" id="KW-0732">Signal</keyword>
<reference evidence="2 3" key="1">
    <citation type="journal article" date="2019" name="Sci. Rep.">
        <title>A high-quality genome of Eragrostis curvula grass provides insights into Poaceae evolution and supports new strategies to enhance forage quality.</title>
        <authorList>
            <person name="Carballo J."/>
            <person name="Santos B.A.C.M."/>
            <person name="Zappacosta D."/>
            <person name="Garbus I."/>
            <person name="Selva J.P."/>
            <person name="Gallo C.A."/>
            <person name="Diaz A."/>
            <person name="Albertini E."/>
            <person name="Caccamo M."/>
            <person name="Echenique V."/>
        </authorList>
    </citation>
    <scope>NUCLEOTIDE SEQUENCE [LARGE SCALE GENOMIC DNA]</scope>
    <source>
        <strain evidence="3">cv. Victoria</strain>
        <tissue evidence="2">Leaf</tissue>
    </source>
</reference>
<gene>
    <name evidence="2" type="ORF">EJB05_00798</name>
</gene>
<evidence type="ECO:0000313" key="2">
    <source>
        <dbReference type="EMBL" id="TVU49485.1"/>
    </source>
</evidence>
<dbReference type="AlphaFoldDB" id="A0A5J9WNN5"/>
<organism evidence="2 3">
    <name type="scientific">Eragrostis curvula</name>
    <name type="common">weeping love grass</name>
    <dbReference type="NCBI Taxonomy" id="38414"/>
    <lineage>
        <taxon>Eukaryota</taxon>
        <taxon>Viridiplantae</taxon>
        <taxon>Streptophyta</taxon>
        <taxon>Embryophyta</taxon>
        <taxon>Tracheophyta</taxon>
        <taxon>Spermatophyta</taxon>
        <taxon>Magnoliopsida</taxon>
        <taxon>Liliopsida</taxon>
        <taxon>Poales</taxon>
        <taxon>Poaceae</taxon>
        <taxon>PACMAD clade</taxon>
        <taxon>Chloridoideae</taxon>
        <taxon>Eragrostideae</taxon>
        <taxon>Eragrostidinae</taxon>
        <taxon>Eragrostis</taxon>
    </lineage>
</organism>
<accession>A0A5J9WNN5</accession>
<sequence length="81" mass="9291">MCVVLLMLQMHDVYCTAVNKGCSDPSVSNDNRVYKVNEEYFEEFRSITNHKLVALAIETRRTVTDHCCQMKKFSGITQSLV</sequence>
<evidence type="ECO:0000256" key="1">
    <source>
        <dbReference type="SAM" id="SignalP"/>
    </source>
</evidence>